<feature type="region of interest" description="Disordered" evidence="6">
    <location>
        <begin position="466"/>
        <end position="496"/>
    </location>
</feature>
<protein>
    <recommendedName>
        <fullName evidence="7">C3H1-type domain-containing protein</fullName>
    </recommendedName>
</protein>
<dbReference type="AlphaFoldDB" id="A0A7S1AS45"/>
<feature type="zinc finger region" description="C3H1-type" evidence="5">
    <location>
        <begin position="311"/>
        <end position="346"/>
    </location>
</feature>
<keyword evidence="1 5" id="KW-0479">Metal-binding</keyword>
<dbReference type="InterPro" id="IPR045234">
    <property type="entry name" value="Unkempt-like"/>
</dbReference>
<feature type="domain" description="C3H1-type" evidence="7">
    <location>
        <begin position="311"/>
        <end position="346"/>
    </location>
</feature>
<dbReference type="GO" id="GO:0008270">
    <property type="term" value="F:zinc ion binding"/>
    <property type="evidence" value="ECO:0007669"/>
    <property type="project" value="UniProtKB-KW"/>
</dbReference>
<dbReference type="EMBL" id="HBFQ01053246">
    <property type="protein sequence ID" value="CAD8863562.1"/>
    <property type="molecule type" value="Transcribed_RNA"/>
</dbReference>
<feature type="zinc finger region" description="C3H1-type" evidence="5">
    <location>
        <begin position="223"/>
        <end position="251"/>
    </location>
</feature>
<dbReference type="InterPro" id="IPR000571">
    <property type="entry name" value="Znf_CCCH"/>
</dbReference>
<dbReference type="Gene3D" id="3.30.1370.210">
    <property type="match status" value="1"/>
</dbReference>
<dbReference type="SMART" id="SM00356">
    <property type="entry name" value="ZnF_C3H1"/>
    <property type="match status" value="6"/>
</dbReference>
<dbReference type="PROSITE" id="PS50103">
    <property type="entry name" value="ZF_C3H1"/>
    <property type="match status" value="4"/>
</dbReference>
<dbReference type="InterPro" id="IPR057444">
    <property type="entry name" value="Znf-CCCH_AtC3H23-like"/>
</dbReference>
<evidence type="ECO:0000256" key="5">
    <source>
        <dbReference type="PROSITE-ProRule" id="PRU00723"/>
    </source>
</evidence>
<accession>A0A7S1AS45</accession>
<evidence type="ECO:0000259" key="7">
    <source>
        <dbReference type="PROSITE" id="PS50103"/>
    </source>
</evidence>
<reference evidence="8" key="1">
    <citation type="submission" date="2021-01" db="EMBL/GenBank/DDBJ databases">
        <authorList>
            <person name="Corre E."/>
            <person name="Pelletier E."/>
            <person name="Niang G."/>
            <person name="Scheremetjew M."/>
            <person name="Finn R."/>
            <person name="Kale V."/>
            <person name="Holt S."/>
            <person name="Cochrane G."/>
            <person name="Meng A."/>
            <person name="Brown T."/>
            <person name="Cohen L."/>
        </authorList>
    </citation>
    <scope>NUCLEOTIDE SEQUENCE</scope>
</reference>
<dbReference type="InterPro" id="IPR040594">
    <property type="entry name" value="UNK_Znf_1"/>
</dbReference>
<evidence type="ECO:0000256" key="1">
    <source>
        <dbReference type="ARBA" id="ARBA00022723"/>
    </source>
</evidence>
<keyword evidence="4" id="KW-0238">DNA-binding</keyword>
<feature type="domain" description="C3H1-type" evidence="7">
    <location>
        <begin position="223"/>
        <end position="251"/>
    </location>
</feature>
<organism evidence="8">
    <name type="scientific">Noctiluca scintillans</name>
    <name type="common">Sea sparkle</name>
    <name type="synonym">Red tide dinoflagellate</name>
    <dbReference type="NCBI Taxonomy" id="2966"/>
    <lineage>
        <taxon>Eukaryota</taxon>
        <taxon>Sar</taxon>
        <taxon>Alveolata</taxon>
        <taxon>Dinophyceae</taxon>
        <taxon>Noctilucales</taxon>
        <taxon>Noctilucaceae</taxon>
        <taxon>Noctiluca</taxon>
    </lineage>
</organism>
<feature type="zinc finger region" description="C3H1-type" evidence="5">
    <location>
        <begin position="119"/>
        <end position="143"/>
    </location>
</feature>
<keyword evidence="3 5" id="KW-0862">Zinc</keyword>
<evidence type="ECO:0000256" key="3">
    <source>
        <dbReference type="ARBA" id="ARBA00022833"/>
    </source>
</evidence>
<feature type="domain" description="C3H1-type" evidence="7">
    <location>
        <begin position="354"/>
        <end position="381"/>
    </location>
</feature>
<name>A0A7S1AS45_NOCSC</name>
<evidence type="ECO:0000256" key="2">
    <source>
        <dbReference type="ARBA" id="ARBA00022771"/>
    </source>
</evidence>
<evidence type="ECO:0000313" key="8">
    <source>
        <dbReference type="EMBL" id="CAD8863562.1"/>
    </source>
</evidence>
<dbReference type="Pfam" id="PF18384">
    <property type="entry name" value="zf_CCCH_5"/>
    <property type="match status" value="1"/>
</dbReference>
<evidence type="ECO:0000256" key="4">
    <source>
        <dbReference type="ARBA" id="ARBA00023125"/>
    </source>
</evidence>
<keyword evidence="2 5" id="KW-0863">Zinc-finger</keyword>
<sequence length="575" mass="63936">MASEMIDKQNADLARLGAAELDEDFASPWLPAQLPLSWQLESAEAHLLPFWHEECERQEHADTIVHFRTTLCPDFSRGHCPKHGNKGKGSQCFHWHFKSQCRRRPVNEMTGRLAYWDVPCQAWSDDPGLCAAGEHCSFAHGCYEVSYHPAKYKTRMCNGHECRGEDICCFAHGEAEHRHWAPDWYSYSAVASSIGIGGGYLSGSLDIAMAQQPEKGGSAQGASQKHRFCASFPNIAQCRRGTLCAFAHTREEVQTPLLSEAEEKHEAEALDDAFFTTKFKTLWCPIGAQHDWQTCSYAHTYQDVRRVPSIGYGPLPCPYWNKKDTRLSYLQRCPLGLRCPYSHGAKEQLYHPKYFRTVICRDLQLKGCPRQKLCAFFHRRGEKRTPSPDRNDYATPLGKDALPEDWVTYILAPPFFQETGETHTELVEPPARGRPQMYTPAPGWQDAAMWGPMGSMPYSQNGVCDEEEPLGTSRTQTTAGDSCEGAASSDSREGNQIWSTPGIPGGSASSLPFHGRGNNMGGFYYMGAGVPMGGWWGQSSSDPLGFNLIGNSLVNASDQVLGEESPDLDSDALQT</sequence>
<dbReference type="PANTHER" id="PTHR14493">
    <property type="entry name" value="UNKEMPT FAMILY MEMBER"/>
    <property type="match status" value="1"/>
</dbReference>
<dbReference type="Pfam" id="PF25512">
    <property type="entry name" value="zf-CCCH_AtC3H23"/>
    <property type="match status" value="1"/>
</dbReference>
<dbReference type="GO" id="GO:0003677">
    <property type="term" value="F:DNA binding"/>
    <property type="evidence" value="ECO:0007669"/>
    <property type="project" value="UniProtKB-KW"/>
</dbReference>
<dbReference type="PANTHER" id="PTHR14493:SF50">
    <property type="entry name" value="RING FINGER PROTEIN UNKEMPT"/>
    <property type="match status" value="1"/>
</dbReference>
<feature type="domain" description="C3H1-type" evidence="7">
    <location>
        <begin position="119"/>
        <end position="143"/>
    </location>
</feature>
<gene>
    <name evidence="8" type="ORF">NSCI0253_LOCUS37917</name>
</gene>
<feature type="zinc finger region" description="C3H1-type" evidence="5">
    <location>
        <begin position="354"/>
        <end position="381"/>
    </location>
</feature>
<evidence type="ECO:0000256" key="6">
    <source>
        <dbReference type="SAM" id="MobiDB-lite"/>
    </source>
</evidence>
<proteinExistence type="predicted"/>